<dbReference type="EnsemblPlants" id="Zm00001eb276990_T001">
    <property type="protein sequence ID" value="Zm00001eb276990_P001"/>
    <property type="gene ID" value="Zm00001eb276990"/>
</dbReference>
<evidence type="ECO:0000313" key="3">
    <source>
        <dbReference type="Proteomes" id="UP000007305"/>
    </source>
</evidence>
<feature type="compositionally biased region" description="Polar residues" evidence="1">
    <location>
        <begin position="51"/>
        <end position="63"/>
    </location>
</feature>
<dbReference type="Gramene" id="Zm00001eb276990_T001">
    <property type="protein sequence ID" value="Zm00001eb276990_P001"/>
    <property type="gene ID" value="Zm00001eb276990"/>
</dbReference>
<feature type="region of interest" description="Disordered" evidence="1">
    <location>
        <begin position="1"/>
        <end position="80"/>
    </location>
</feature>
<dbReference type="AlphaFoldDB" id="A0A804PYE3"/>
<feature type="region of interest" description="Disordered" evidence="1">
    <location>
        <begin position="250"/>
        <end position="276"/>
    </location>
</feature>
<reference evidence="2" key="3">
    <citation type="submission" date="2021-05" db="UniProtKB">
        <authorList>
            <consortium name="EnsemblPlants"/>
        </authorList>
    </citation>
    <scope>IDENTIFICATION</scope>
    <source>
        <strain evidence="2">cv. B73</strain>
    </source>
</reference>
<feature type="compositionally biased region" description="Basic residues" evidence="1">
    <location>
        <begin position="227"/>
        <end position="237"/>
    </location>
</feature>
<proteinExistence type="predicted"/>
<protein>
    <submittedName>
        <fullName evidence="2">Uncharacterized protein</fullName>
    </submittedName>
</protein>
<evidence type="ECO:0000256" key="1">
    <source>
        <dbReference type="SAM" id="MobiDB-lite"/>
    </source>
</evidence>
<feature type="compositionally biased region" description="Basic residues" evidence="1">
    <location>
        <begin position="166"/>
        <end position="180"/>
    </location>
</feature>
<name>A0A804PYE3_MAIZE</name>
<accession>A0A804PYE3</accession>
<dbReference type="Proteomes" id="UP000007305">
    <property type="component" value="Chromosome 6"/>
</dbReference>
<feature type="region of interest" description="Disordered" evidence="1">
    <location>
        <begin position="103"/>
        <end position="237"/>
    </location>
</feature>
<feature type="compositionally biased region" description="Basic residues" evidence="1">
    <location>
        <begin position="148"/>
        <end position="158"/>
    </location>
</feature>
<organism evidence="2 3">
    <name type="scientific">Zea mays</name>
    <name type="common">Maize</name>
    <dbReference type="NCBI Taxonomy" id="4577"/>
    <lineage>
        <taxon>Eukaryota</taxon>
        <taxon>Viridiplantae</taxon>
        <taxon>Streptophyta</taxon>
        <taxon>Embryophyta</taxon>
        <taxon>Tracheophyta</taxon>
        <taxon>Spermatophyta</taxon>
        <taxon>Magnoliopsida</taxon>
        <taxon>Liliopsida</taxon>
        <taxon>Poales</taxon>
        <taxon>Poaceae</taxon>
        <taxon>PACMAD clade</taxon>
        <taxon>Panicoideae</taxon>
        <taxon>Andropogonodae</taxon>
        <taxon>Andropogoneae</taxon>
        <taxon>Tripsacinae</taxon>
        <taxon>Zea</taxon>
    </lineage>
</organism>
<evidence type="ECO:0000313" key="2">
    <source>
        <dbReference type="EnsemblPlants" id="Zm00001eb276990_P001"/>
    </source>
</evidence>
<feature type="compositionally biased region" description="Low complexity" evidence="1">
    <location>
        <begin position="193"/>
        <end position="202"/>
    </location>
</feature>
<feature type="compositionally biased region" description="Basic residues" evidence="1">
    <location>
        <begin position="17"/>
        <end position="33"/>
    </location>
</feature>
<dbReference type="InParanoid" id="A0A804PYE3"/>
<reference evidence="2" key="2">
    <citation type="submission" date="2019-07" db="EMBL/GenBank/DDBJ databases">
        <authorList>
            <person name="Seetharam A."/>
            <person name="Woodhouse M."/>
            <person name="Cannon E."/>
        </authorList>
    </citation>
    <scope>NUCLEOTIDE SEQUENCE [LARGE SCALE GENOMIC DNA]</scope>
    <source>
        <strain evidence="2">cv. B73</strain>
    </source>
</reference>
<reference evidence="3" key="1">
    <citation type="journal article" date="2009" name="Science">
        <title>The B73 maize genome: complexity, diversity, and dynamics.</title>
        <authorList>
            <person name="Schnable P.S."/>
            <person name="Ware D."/>
            <person name="Fulton R.S."/>
            <person name="Stein J.C."/>
            <person name="Wei F."/>
            <person name="Pasternak S."/>
            <person name="Liang C."/>
            <person name="Zhang J."/>
            <person name="Fulton L."/>
            <person name="Graves T.A."/>
            <person name="Minx P."/>
            <person name="Reily A.D."/>
            <person name="Courtney L."/>
            <person name="Kruchowski S.S."/>
            <person name="Tomlinson C."/>
            <person name="Strong C."/>
            <person name="Delehaunty K."/>
            <person name="Fronick C."/>
            <person name="Courtney B."/>
            <person name="Rock S.M."/>
            <person name="Belter E."/>
            <person name="Du F."/>
            <person name="Kim K."/>
            <person name="Abbott R.M."/>
            <person name="Cotton M."/>
            <person name="Levy A."/>
            <person name="Marchetto P."/>
            <person name="Ochoa K."/>
            <person name="Jackson S.M."/>
            <person name="Gillam B."/>
            <person name="Chen W."/>
            <person name="Yan L."/>
            <person name="Higginbotham J."/>
            <person name="Cardenas M."/>
            <person name="Waligorski J."/>
            <person name="Applebaum E."/>
            <person name="Phelps L."/>
            <person name="Falcone J."/>
            <person name="Kanchi K."/>
            <person name="Thane T."/>
            <person name="Scimone A."/>
            <person name="Thane N."/>
            <person name="Henke J."/>
            <person name="Wang T."/>
            <person name="Ruppert J."/>
            <person name="Shah N."/>
            <person name="Rotter K."/>
            <person name="Hodges J."/>
            <person name="Ingenthron E."/>
            <person name="Cordes M."/>
            <person name="Kohlberg S."/>
            <person name="Sgro J."/>
            <person name="Delgado B."/>
            <person name="Mead K."/>
            <person name="Chinwalla A."/>
            <person name="Leonard S."/>
            <person name="Crouse K."/>
            <person name="Collura K."/>
            <person name="Kudrna D."/>
            <person name="Currie J."/>
            <person name="He R."/>
            <person name="Angelova A."/>
            <person name="Rajasekar S."/>
            <person name="Mueller T."/>
            <person name="Lomeli R."/>
            <person name="Scara G."/>
            <person name="Ko A."/>
            <person name="Delaney K."/>
            <person name="Wissotski M."/>
            <person name="Lopez G."/>
            <person name="Campos D."/>
            <person name="Braidotti M."/>
            <person name="Ashley E."/>
            <person name="Golser W."/>
            <person name="Kim H."/>
            <person name="Lee S."/>
            <person name="Lin J."/>
            <person name="Dujmic Z."/>
            <person name="Kim W."/>
            <person name="Talag J."/>
            <person name="Zuccolo A."/>
            <person name="Fan C."/>
            <person name="Sebastian A."/>
            <person name="Kramer M."/>
            <person name="Spiegel L."/>
            <person name="Nascimento L."/>
            <person name="Zutavern T."/>
            <person name="Miller B."/>
            <person name="Ambroise C."/>
            <person name="Muller S."/>
            <person name="Spooner W."/>
            <person name="Narechania A."/>
            <person name="Ren L."/>
            <person name="Wei S."/>
            <person name="Kumari S."/>
            <person name="Faga B."/>
            <person name="Levy M.J."/>
            <person name="McMahan L."/>
            <person name="Van Buren P."/>
            <person name="Vaughn M.W."/>
            <person name="Ying K."/>
            <person name="Yeh C.-T."/>
            <person name="Emrich S.J."/>
            <person name="Jia Y."/>
            <person name="Kalyanaraman A."/>
            <person name="Hsia A.-P."/>
            <person name="Barbazuk W.B."/>
            <person name="Baucom R.S."/>
            <person name="Brutnell T.P."/>
            <person name="Carpita N.C."/>
            <person name="Chaparro C."/>
            <person name="Chia J.-M."/>
            <person name="Deragon J.-M."/>
            <person name="Estill J.C."/>
            <person name="Fu Y."/>
            <person name="Jeddeloh J.A."/>
            <person name="Han Y."/>
            <person name="Lee H."/>
            <person name="Li P."/>
            <person name="Lisch D.R."/>
            <person name="Liu S."/>
            <person name="Liu Z."/>
            <person name="Nagel D.H."/>
            <person name="McCann M.C."/>
            <person name="SanMiguel P."/>
            <person name="Myers A.M."/>
            <person name="Nettleton D."/>
            <person name="Nguyen J."/>
            <person name="Penning B.W."/>
            <person name="Ponnala L."/>
            <person name="Schneider K.L."/>
            <person name="Schwartz D.C."/>
            <person name="Sharma A."/>
            <person name="Soderlund C."/>
            <person name="Springer N.M."/>
            <person name="Sun Q."/>
            <person name="Wang H."/>
            <person name="Waterman M."/>
            <person name="Westerman R."/>
            <person name="Wolfgruber T.K."/>
            <person name="Yang L."/>
            <person name="Yu Y."/>
            <person name="Zhang L."/>
            <person name="Zhou S."/>
            <person name="Zhu Q."/>
            <person name="Bennetzen J.L."/>
            <person name="Dawe R.K."/>
            <person name="Jiang J."/>
            <person name="Jiang N."/>
            <person name="Presting G.G."/>
            <person name="Wessler S.R."/>
            <person name="Aluru S."/>
            <person name="Martienssen R.A."/>
            <person name="Clifton S.W."/>
            <person name="McCombie W.R."/>
            <person name="Wing R.A."/>
            <person name="Wilson R.K."/>
        </authorList>
    </citation>
    <scope>NUCLEOTIDE SEQUENCE [LARGE SCALE GENOMIC DNA]</scope>
    <source>
        <strain evidence="3">cv. B73</strain>
    </source>
</reference>
<keyword evidence="3" id="KW-1185">Reference proteome</keyword>
<sequence>SRPHKVLLPPNALLPRARTRHHTRRRRRPRAHLYRQAATPSSQARLPFQYTARTHSPPTATAQRPSPAPPGRPVPVPSPPLGAAGAGAAAFVLCAARPAGLTKQSLSAGAGRTNDAAGPQKLREKKPGTGASSDVGELDQLRGFPGRVRPRLRRHGAHPRAPGLLRRARRRSQARPRRPRQAAIPKGAGRGLAAGPRVPAQRAARRGQAREGGRGRRAVPAEGGPRGARRVRGPAPRAPRHVRLLPRCRSRSRRGGADRHRRRVHAHLRGQGRRLDARRRRPLQVIHRTHLPDLELVPAIVCSPSSPNRSVEYLLLCQVC</sequence>
<feature type="compositionally biased region" description="Pro residues" evidence="1">
    <location>
        <begin position="66"/>
        <end position="80"/>
    </location>
</feature>
<feature type="compositionally biased region" description="Low complexity" evidence="1">
    <location>
        <begin position="7"/>
        <end position="16"/>
    </location>
</feature>